<dbReference type="InterPro" id="IPR036610">
    <property type="entry name" value="PEBP-like_sf"/>
</dbReference>
<dbReference type="PANTHER" id="PTHR30289:SF13">
    <property type="entry name" value="PEBP-LIKE PROTEIN"/>
    <property type="match status" value="1"/>
</dbReference>
<reference evidence="1 2" key="1">
    <citation type="submission" date="2024-04" db="EMBL/GenBank/DDBJ databases">
        <title>Phyllosticta paracitricarpa is synonymous to the EU quarantine fungus P. citricarpa based on phylogenomic analyses.</title>
        <authorList>
            <consortium name="Lawrence Berkeley National Laboratory"/>
            <person name="Van ingen-buijs V.A."/>
            <person name="Van westerhoven A.C."/>
            <person name="Haridas S."/>
            <person name="Skiadas P."/>
            <person name="Martin F."/>
            <person name="Groenewald J.Z."/>
            <person name="Crous P.W."/>
            <person name="Seidl M.F."/>
        </authorList>
    </citation>
    <scope>NUCLEOTIDE SEQUENCE [LARGE SCALE GENOMIC DNA]</scope>
    <source>
        <strain evidence="1 2">CPC 17464</strain>
    </source>
</reference>
<organism evidence="1 2">
    <name type="scientific">Phyllosticta citribraziliensis</name>
    <dbReference type="NCBI Taxonomy" id="989973"/>
    <lineage>
        <taxon>Eukaryota</taxon>
        <taxon>Fungi</taxon>
        <taxon>Dikarya</taxon>
        <taxon>Ascomycota</taxon>
        <taxon>Pezizomycotina</taxon>
        <taxon>Dothideomycetes</taxon>
        <taxon>Dothideomycetes incertae sedis</taxon>
        <taxon>Botryosphaeriales</taxon>
        <taxon>Phyllostictaceae</taxon>
        <taxon>Phyllosticta</taxon>
    </lineage>
</organism>
<accession>A0ABR1LMM8</accession>
<dbReference type="Proteomes" id="UP001360953">
    <property type="component" value="Unassembled WGS sequence"/>
</dbReference>
<dbReference type="Pfam" id="PF01161">
    <property type="entry name" value="PBP"/>
    <property type="match status" value="1"/>
</dbReference>
<dbReference type="CDD" id="cd00457">
    <property type="entry name" value="PEBP"/>
    <property type="match status" value="1"/>
</dbReference>
<dbReference type="RefSeq" id="XP_066654870.1">
    <property type="nucleotide sequence ID" value="XM_066796083.1"/>
</dbReference>
<proteinExistence type="predicted"/>
<dbReference type="InterPro" id="IPR008914">
    <property type="entry name" value="PEBP"/>
</dbReference>
<keyword evidence="2" id="KW-1185">Reference proteome</keyword>
<name>A0ABR1LMM8_9PEZI</name>
<sequence>MTAWKYIEYGLSCLLFRFRGHDLQLFTKSPAFKDLPGPTFDVDCPECGPSGSIMRISHTQLGQSAHPHLTWTNSPFLDVKEYLLVVEDADAPLPKPICHALFYSIAAYRTEIKAEDIEPVDFEAKEKKLKGGFRWVPNLRGKHYGGPKPLLGHGPHRYFYQLVALREALAVDRLGPDPTRETVAEAINGKVAGWGVWVGVFERKWE</sequence>
<dbReference type="GeneID" id="92028989"/>
<protein>
    <submittedName>
        <fullName evidence="1">Phosphatidylethanolamine-binding protein</fullName>
    </submittedName>
</protein>
<dbReference type="PANTHER" id="PTHR30289">
    <property type="entry name" value="UNCHARACTERIZED PROTEIN YBCL-RELATED"/>
    <property type="match status" value="1"/>
</dbReference>
<evidence type="ECO:0000313" key="1">
    <source>
        <dbReference type="EMBL" id="KAK7536454.1"/>
    </source>
</evidence>
<dbReference type="SUPFAM" id="SSF49777">
    <property type="entry name" value="PEBP-like"/>
    <property type="match status" value="1"/>
</dbReference>
<gene>
    <name evidence="1" type="ORF">J3D65DRAFT_419121</name>
</gene>
<dbReference type="Gene3D" id="3.90.280.10">
    <property type="entry name" value="PEBP-like"/>
    <property type="match status" value="1"/>
</dbReference>
<evidence type="ECO:0000313" key="2">
    <source>
        <dbReference type="Proteomes" id="UP001360953"/>
    </source>
</evidence>
<comment type="caution">
    <text evidence="1">The sequence shown here is derived from an EMBL/GenBank/DDBJ whole genome shotgun (WGS) entry which is preliminary data.</text>
</comment>
<dbReference type="EMBL" id="JBBPEH010000007">
    <property type="protein sequence ID" value="KAK7536454.1"/>
    <property type="molecule type" value="Genomic_DNA"/>
</dbReference>
<dbReference type="InterPro" id="IPR049556">
    <property type="entry name" value="PhiB"/>
</dbReference>